<accession>A0A2Z3GRZ9</accession>
<dbReference type="GO" id="GO:0003676">
    <property type="term" value="F:nucleic acid binding"/>
    <property type="evidence" value="ECO:0007669"/>
    <property type="project" value="InterPro"/>
</dbReference>
<organism evidence="3 4">
    <name type="scientific">Hymenobacter nivis</name>
    <dbReference type="NCBI Taxonomy" id="1850093"/>
    <lineage>
        <taxon>Bacteria</taxon>
        <taxon>Pseudomonadati</taxon>
        <taxon>Bacteroidota</taxon>
        <taxon>Cytophagia</taxon>
        <taxon>Cytophagales</taxon>
        <taxon>Hymenobacteraceae</taxon>
        <taxon>Hymenobacter</taxon>
    </lineage>
</organism>
<sequence>MGRVGVAGAVVICADKSIRIATCGARRRGPTFAQPATPTHHKGTNGHRVRPGAPAWHGSLQLFLVPMHAPHALGQAGEAAAAEFYTARGYEVLARGYRYGRAEVDLVLRQGTALLVFVEVKTRSGGQYGAPETFVSARKKELFRLAATHLQEELDWRGDIRFDILALTLRRGGGFLIEAFEDAFY</sequence>
<evidence type="ECO:0000313" key="3">
    <source>
        <dbReference type="EMBL" id="AWM33825.1"/>
    </source>
</evidence>
<dbReference type="KEGG" id="hnv:DDQ68_14125"/>
<dbReference type="PANTHER" id="PTHR34039">
    <property type="entry name" value="UPF0102 PROTEIN YRAN"/>
    <property type="match status" value="1"/>
</dbReference>
<dbReference type="InterPro" id="IPR011335">
    <property type="entry name" value="Restrct_endonuc-II-like"/>
</dbReference>
<name>A0A2Z3GRZ9_9BACT</name>
<protein>
    <recommendedName>
        <fullName evidence="2">UPF0102 protein DDQ68_14125</fullName>
    </recommendedName>
</protein>
<evidence type="ECO:0000313" key="4">
    <source>
        <dbReference type="Proteomes" id="UP000245999"/>
    </source>
</evidence>
<reference evidence="4" key="1">
    <citation type="submission" date="2018-04" db="EMBL/GenBank/DDBJ databases">
        <title>Complete genome of Antarctic heterotrophic bacterium Hymenobacter nivis.</title>
        <authorList>
            <person name="Terashima M."/>
        </authorList>
    </citation>
    <scope>NUCLEOTIDE SEQUENCE [LARGE SCALE GENOMIC DNA]</scope>
    <source>
        <strain evidence="4">NBRC 111535</strain>
    </source>
</reference>
<dbReference type="InterPro" id="IPR011856">
    <property type="entry name" value="tRNA_endonuc-like_dom_sf"/>
</dbReference>
<dbReference type="InterPro" id="IPR003509">
    <property type="entry name" value="UPF0102_YraN-like"/>
</dbReference>
<dbReference type="Gene3D" id="3.40.1350.10">
    <property type="match status" value="1"/>
</dbReference>
<proteinExistence type="inferred from homology"/>
<evidence type="ECO:0000256" key="1">
    <source>
        <dbReference type="ARBA" id="ARBA00006738"/>
    </source>
</evidence>
<dbReference type="Pfam" id="PF02021">
    <property type="entry name" value="UPF0102"/>
    <property type="match status" value="1"/>
</dbReference>
<evidence type="ECO:0000256" key="2">
    <source>
        <dbReference type="HAMAP-Rule" id="MF_00048"/>
    </source>
</evidence>
<dbReference type="AlphaFoldDB" id="A0A2Z3GRZ9"/>
<dbReference type="HAMAP" id="MF_00048">
    <property type="entry name" value="UPF0102"/>
    <property type="match status" value="1"/>
</dbReference>
<dbReference type="PANTHER" id="PTHR34039:SF1">
    <property type="entry name" value="UPF0102 PROTEIN YRAN"/>
    <property type="match status" value="1"/>
</dbReference>
<dbReference type="OrthoDB" id="9802516at2"/>
<dbReference type="SUPFAM" id="SSF52980">
    <property type="entry name" value="Restriction endonuclease-like"/>
    <property type="match status" value="1"/>
</dbReference>
<dbReference type="EMBL" id="CP029145">
    <property type="protein sequence ID" value="AWM33825.1"/>
    <property type="molecule type" value="Genomic_DNA"/>
</dbReference>
<dbReference type="Proteomes" id="UP000245999">
    <property type="component" value="Chromosome"/>
</dbReference>
<gene>
    <name evidence="3" type="ORF">DDQ68_14125</name>
</gene>
<comment type="similarity">
    <text evidence="1 2">Belongs to the UPF0102 family.</text>
</comment>
<keyword evidence="4" id="KW-1185">Reference proteome</keyword>